<feature type="domain" description="DUF4124" evidence="3">
    <location>
        <begin position="25"/>
        <end position="73"/>
    </location>
</feature>
<dbReference type="EMBL" id="BAABJY010000001">
    <property type="protein sequence ID" value="GAA4853911.1"/>
    <property type="molecule type" value="Genomic_DNA"/>
</dbReference>
<keyword evidence="5" id="KW-1185">Reference proteome</keyword>
<sequence>MHRFVLLPALGCLCLAMSVAHAQETAREVYQWKDAKGVTHYSQTPPAKGSYQQRSIRQTGVAAPTTTAAAEAATAVENPQCVVAKRNIAALDSDRPVGQDADGDGQPDTTMTDAQRASQRTLAEAAVKAYCTTP</sequence>
<evidence type="ECO:0000259" key="3">
    <source>
        <dbReference type="Pfam" id="PF13511"/>
    </source>
</evidence>
<name>A0ABP9DR48_9GAMM</name>
<evidence type="ECO:0000313" key="5">
    <source>
        <dbReference type="Proteomes" id="UP001501323"/>
    </source>
</evidence>
<evidence type="ECO:0000313" key="4">
    <source>
        <dbReference type="EMBL" id="GAA4853911.1"/>
    </source>
</evidence>
<accession>A0ABP9DR48</accession>
<feature type="compositionally biased region" description="Polar residues" evidence="1">
    <location>
        <begin position="40"/>
        <end position="58"/>
    </location>
</feature>
<evidence type="ECO:0000256" key="2">
    <source>
        <dbReference type="SAM" id="SignalP"/>
    </source>
</evidence>
<gene>
    <name evidence="4" type="ORF">GCM10023332_01260</name>
</gene>
<reference evidence="5" key="1">
    <citation type="journal article" date="2019" name="Int. J. Syst. Evol. Microbiol.">
        <title>The Global Catalogue of Microorganisms (GCM) 10K type strain sequencing project: providing services to taxonomists for standard genome sequencing and annotation.</title>
        <authorList>
            <consortium name="The Broad Institute Genomics Platform"/>
            <consortium name="The Broad Institute Genome Sequencing Center for Infectious Disease"/>
            <person name="Wu L."/>
            <person name="Ma J."/>
        </authorList>
    </citation>
    <scope>NUCLEOTIDE SEQUENCE [LARGE SCALE GENOMIC DNA]</scope>
    <source>
        <strain evidence="5">JCM 18392</strain>
    </source>
</reference>
<dbReference type="InterPro" id="IPR025392">
    <property type="entry name" value="DUF4124"/>
</dbReference>
<evidence type="ECO:0000256" key="1">
    <source>
        <dbReference type="SAM" id="MobiDB-lite"/>
    </source>
</evidence>
<feature type="signal peptide" evidence="2">
    <location>
        <begin position="1"/>
        <end position="22"/>
    </location>
</feature>
<protein>
    <submittedName>
        <fullName evidence="4">DUF4124 domain-containing protein</fullName>
    </submittedName>
</protein>
<feature type="compositionally biased region" description="Polar residues" evidence="1">
    <location>
        <begin position="107"/>
        <end position="119"/>
    </location>
</feature>
<feature type="region of interest" description="Disordered" evidence="1">
    <location>
        <begin position="92"/>
        <end position="119"/>
    </location>
</feature>
<dbReference type="RefSeq" id="WP_345293568.1">
    <property type="nucleotide sequence ID" value="NZ_BAABJY010000001.1"/>
</dbReference>
<comment type="caution">
    <text evidence="4">The sequence shown here is derived from an EMBL/GenBank/DDBJ whole genome shotgun (WGS) entry which is preliminary data.</text>
</comment>
<feature type="chain" id="PRO_5047398948" evidence="2">
    <location>
        <begin position="23"/>
        <end position="134"/>
    </location>
</feature>
<dbReference type="Proteomes" id="UP001501323">
    <property type="component" value="Unassembled WGS sequence"/>
</dbReference>
<organism evidence="4 5">
    <name type="scientific">Luteimonas vadosa</name>
    <dbReference type="NCBI Taxonomy" id="1165507"/>
    <lineage>
        <taxon>Bacteria</taxon>
        <taxon>Pseudomonadati</taxon>
        <taxon>Pseudomonadota</taxon>
        <taxon>Gammaproteobacteria</taxon>
        <taxon>Lysobacterales</taxon>
        <taxon>Lysobacteraceae</taxon>
        <taxon>Luteimonas</taxon>
    </lineage>
</organism>
<keyword evidence="2" id="KW-0732">Signal</keyword>
<proteinExistence type="predicted"/>
<feature type="region of interest" description="Disordered" evidence="1">
    <location>
        <begin position="39"/>
        <end position="59"/>
    </location>
</feature>
<dbReference type="Pfam" id="PF13511">
    <property type="entry name" value="DUF4124"/>
    <property type="match status" value="1"/>
</dbReference>